<dbReference type="PANTHER" id="PTHR23514">
    <property type="entry name" value="BYPASS OF STOP CODON PROTEIN 6"/>
    <property type="match status" value="1"/>
</dbReference>
<protein>
    <submittedName>
        <fullName evidence="6">MFS transporter</fullName>
    </submittedName>
</protein>
<comment type="caution">
    <text evidence="6">The sequence shown here is derived from an EMBL/GenBank/DDBJ whole genome shotgun (WGS) entry which is preliminary data.</text>
</comment>
<evidence type="ECO:0000256" key="1">
    <source>
        <dbReference type="ARBA" id="ARBA00004141"/>
    </source>
</evidence>
<dbReference type="GO" id="GO:0022857">
    <property type="term" value="F:transmembrane transporter activity"/>
    <property type="evidence" value="ECO:0007669"/>
    <property type="project" value="InterPro"/>
</dbReference>
<feature type="transmembrane region" description="Helical" evidence="5">
    <location>
        <begin position="334"/>
        <end position="355"/>
    </location>
</feature>
<reference evidence="6" key="2">
    <citation type="submission" date="2021-01" db="EMBL/GenBank/DDBJ databases">
        <authorList>
            <person name="Mieszkin S."/>
            <person name="Pouder E."/>
            <person name="Alain K."/>
        </authorList>
    </citation>
    <scope>NUCLEOTIDE SEQUENCE</scope>
    <source>
        <strain evidence="6">HW T2.11</strain>
    </source>
</reference>
<keyword evidence="7" id="KW-1185">Reference proteome</keyword>
<evidence type="ECO:0000256" key="2">
    <source>
        <dbReference type="ARBA" id="ARBA00022692"/>
    </source>
</evidence>
<evidence type="ECO:0000313" key="6">
    <source>
        <dbReference type="EMBL" id="MCB8874558.1"/>
    </source>
</evidence>
<keyword evidence="4 5" id="KW-0472">Membrane</keyword>
<feature type="transmembrane region" description="Helical" evidence="5">
    <location>
        <begin position="141"/>
        <end position="160"/>
    </location>
</feature>
<dbReference type="InterPro" id="IPR011701">
    <property type="entry name" value="MFS"/>
</dbReference>
<name>A0A963YP50_9PROT</name>
<dbReference type="InterPro" id="IPR051788">
    <property type="entry name" value="MFS_Transporter"/>
</dbReference>
<dbReference type="GO" id="GO:0016020">
    <property type="term" value="C:membrane"/>
    <property type="evidence" value="ECO:0007669"/>
    <property type="project" value="UniProtKB-SubCell"/>
</dbReference>
<comment type="subcellular location">
    <subcellularLocation>
        <location evidence="1">Membrane</location>
        <topology evidence="1">Multi-pass membrane protein</topology>
    </subcellularLocation>
</comment>
<evidence type="ECO:0000256" key="3">
    <source>
        <dbReference type="ARBA" id="ARBA00022989"/>
    </source>
</evidence>
<dbReference type="CDD" id="cd17393">
    <property type="entry name" value="MFS_MosC_like"/>
    <property type="match status" value="1"/>
</dbReference>
<feature type="transmembrane region" description="Helical" evidence="5">
    <location>
        <begin position="43"/>
        <end position="66"/>
    </location>
</feature>
<feature type="transmembrane region" description="Helical" evidence="5">
    <location>
        <begin position="301"/>
        <end position="322"/>
    </location>
</feature>
<evidence type="ECO:0000256" key="4">
    <source>
        <dbReference type="ARBA" id="ARBA00023136"/>
    </source>
</evidence>
<feature type="transmembrane region" description="Helical" evidence="5">
    <location>
        <begin position="166"/>
        <end position="183"/>
    </location>
</feature>
<feature type="transmembrane region" description="Helical" evidence="5">
    <location>
        <begin position="244"/>
        <end position="265"/>
    </location>
</feature>
<feature type="transmembrane region" description="Helical" evidence="5">
    <location>
        <begin position="361"/>
        <end position="379"/>
    </location>
</feature>
<gene>
    <name evidence="6" type="ORF">ASILVAE211_05115</name>
</gene>
<dbReference type="Proteomes" id="UP000708298">
    <property type="component" value="Unassembled WGS sequence"/>
</dbReference>
<evidence type="ECO:0000256" key="5">
    <source>
        <dbReference type="SAM" id="Phobius"/>
    </source>
</evidence>
<dbReference type="Gene3D" id="1.20.1250.20">
    <property type="entry name" value="MFS general substrate transporter like domains"/>
    <property type="match status" value="1"/>
</dbReference>
<dbReference type="PANTHER" id="PTHR23514:SF13">
    <property type="entry name" value="INNER MEMBRANE PROTEIN YBJJ"/>
    <property type="match status" value="1"/>
</dbReference>
<dbReference type="InterPro" id="IPR036259">
    <property type="entry name" value="MFS_trans_sf"/>
</dbReference>
<accession>A0A963YP50</accession>
<feature type="transmembrane region" description="Helical" evidence="5">
    <location>
        <begin position="18"/>
        <end position="37"/>
    </location>
</feature>
<keyword evidence="3 5" id="KW-1133">Transmembrane helix</keyword>
<dbReference type="EMBL" id="JAESVB010000002">
    <property type="protein sequence ID" value="MCB8874558.1"/>
    <property type="molecule type" value="Genomic_DNA"/>
</dbReference>
<sequence length="385" mass="38631">MDKVTEPKLAAARISTRLFFFLAGLANAAWAPMVPYAKARTGLNTATFGLVLLGLGVGAVAVMPVISWGLGRHGSRRVLLVGALLLTVAMPLLGWLSDPPLLAAALIVFGFGIGAVDAAMNTQAVEVERLSARPMMSGFHGMFSLGGLAGSLGLTLLLGAGLAVSIGALLTAVLVLCVALWRLPSLLPGQEAPAAEPVPGASRAGRALHPLVILIGALCFAGFLGEGAALDWSALFLHGKGLPAAYGGLGYASFSVTMAGGRLSGDWLTRHFGTVRLLRISALIAAAGWGAAVWLPGPAALLGFALVGIGAANIVPLLFSAAARVPGVPASISIPVISAVGYAGMLCGPAIIGFVAGATSLSTALLVVGVLALSIFGAARRAVAA</sequence>
<dbReference type="SUPFAM" id="SSF103473">
    <property type="entry name" value="MFS general substrate transporter"/>
    <property type="match status" value="1"/>
</dbReference>
<feature type="transmembrane region" description="Helical" evidence="5">
    <location>
        <begin position="78"/>
        <end position="96"/>
    </location>
</feature>
<feature type="transmembrane region" description="Helical" evidence="5">
    <location>
        <begin position="102"/>
        <end position="120"/>
    </location>
</feature>
<organism evidence="6 7">
    <name type="scientific">Acidisoma silvae</name>
    <dbReference type="NCBI Taxonomy" id="2802396"/>
    <lineage>
        <taxon>Bacteria</taxon>
        <taxon>Pseudomonadati</taxon>
        <taxon>Pseudomonadota</taxon>
        <taxon>Alphaproteobacteria</taxon>
        <taxon>Acetobacterales</taxon>
        <taxon>Acidocellaceae</taxon>
        <taxon>Acidisoma</taxon>
    </lineage>
</organism>
<keyword evidence="2 5" id="KW-0812">Transmembrane</keyword>
<proteinExistence type="predicted"/>
<feature type="transmembrane region" description="Helical" evidence="5">
    <location>
        <begin position="204"/>
        <end position="224"/>
    </location>
</feature>
<dbReference type="Pfam" id="PF07690">
    <property type="entry name" value="MFS_1"/>
    <property type="match status" value="1"/>
</dbReference>
<evidence type="ECO:0000313" key="7">
    <source>
        <dbReference type="Proteomes" id="UP000708298"/>
    </source>
</evidence>
<feature type="transmembrane region" description="Helical" evidence="5">
    <location>
        <begin position="277"/>
        <end position="295"/>
    </location>
</feature>
<dbReference type="AlphaFoldDB" id="A0A963YP50"/>
<reference evidence="6" key="1">
    <citation type="journal article" date="2021" name="Microorganisms">
        <title>Acidisoma silvae sp. nov. and Acidisomacellulosilytica sp. nov., Two Acidophilic Bacteria Isolated from Decaying Wood, Hydrolyzing Cellulose and Producing Poly-3-hydroxybutyrate.</title>
        <authorList>
            <person name="Mieszkin S."/>
            <person name="Pouder E."/>
            <person name="Uroz S."/>
            <person name="Simon-Colin C."/>
            <person name="Alain K."/>
        </authorList>
    </citation>
    <scope>NUCLEOTIDE SEQUENCE</scope>
    <source>
        <strain evidence="6">HW T2.11</strain>
    </source>
</reference>